<dbReference type="PANTHER" id="PTHR43226">
    <property type="entry name" value="XAA-PRO AMINOPEPTIDASE 3"/>
    <property type="match status" value="1"/>
</dbReference>
<dbReference type="Pfam" id="PF00557">
    <property type="entry name" value="Peptidase_M24"/>
    <property type="match status" value="1"/>
</dbReference>
<feature type="region of interest" description="Disordered" evidence="14">
    <location>
        <begin position="585"/>
        <end position="614"/>
    </location>
</feature>
<protein>
    <recommendedName>
        <fullName evidence="5">Xaa-Pro aminopeptidase</fullName>
        <ecNumber evidence="5">3.4.11.9</ecNumber>
    </recommendedName>
    <alternativeName>
        <fullName evidence="12">Aminoacylproline aminopeptidase</fullName>
    </alternativeName>
    <alternativeName>
        <fullName evidence="13">Prolidase</fullName>
    </alternativeName>
</protein>
<dbReference type="SUPFAM" id="SSF53092">
    <property type="entry name" value="Creatinase/prolidase N-terminal domain"/>
    <property type="match status" value="1"/>
</dbReference>
<organism evidence="16 17">
    <name type="scientific">Cytospora mali</name>
    <name type="common">Apple Valsa canker fungus</name>
    <name type="synonym">Valsa mali</name>
    <dbReference type="NCBI Taxonomy" id="578113"/>
    <lineage>
        <taxon>Eukaryota</taxon>
        <taxon>Fungi</taxon>
        <taxon>Dikarya</taxon>
        <taxon>Ascomycota</taxon>
        <taxon>Pezizomycotina</taxon>
        <taxon>Sordariomycetes</taxon>
        <taxon>Sordariomycetidae</taxon>
        <taxon>Diaporthales</taxon>
        <taxon>Cytosporaceae</taxon>
        <taxon>Cytospora</taxon>
    </lineage>
</organism>
<dbReference type="InterPro" id="IPR029149">
    <property type="entry name" value="Creatin/AminoP/Spt16_N"/>
</dbReference>
<dbReference type="STRING" id="694573.A0A194V9J5"/>
<dbReference type="AlphaFoldDB" id="A0A194V9J5"/>
<dbReference type="InterPro" id="IPR000994">
    <property type="entry name" value="Pept_M24"/>
</dbReference>
<evidence type="ECO:0000256" key="4">
    <source>
        <dbReference type="ARBA" id="ARBA00008766"/>
    </source>
</evidence>
<accession>A0A194V9J5</accession>
<gene>
    <name evidence="16" type="ORF">VP1G_07724</name>
</gene>
<dbReference type="OrthoDB" id="10261878at2759"/>
<evidence type="ECO:0000256" key="1">
    <source>
        <dbReference type="ARBA" id="ARBA00001424"/>
    </source>
</evidence>
<keyword evidence="7" id="KW-0645">Protease</keyword>
<evidence type="ECO:0000313" key="17">
    <source>
        <dbReference type="Proteomes" id="UP000078576"/>
    </source>
</evidence>
<evidence type="ECO:0000259" key="15">
    <source>
        <dbReference type="SMART" id="SM01011"/>
    </source>
</evidence>
<evidence type="ECO:0000256" key="6">
    <source>
        <dbReference type="ARBA" id="ARBA00022438"/>
    </source>
</evidence>
<evidence type="ECO:0000256" key="13">
    <source>
        <dbReference type="ARBA" id="ARBA00032413"/>
    </source>
</evidence>
<comment type="cofactor">
    <cofactor evidence="2">
        <name>Mn(2+)</name>
        <dbReference type="ChEBI" id="CHEBI:29035"/>
    </cofactor>
</comment>
<evidence type="ECO:0000256" key="2">
    <source>
        <dbReference type="ARBA" id="ARBA00001936"/>
    </source>
</evidence>
<dbReference type="Gene3D" id="3.40.350.10">
    <property type="entry name" value="Creatinase/prolidase N-terminal domain"/>
    <property type="match status" value="1"/>
</dbReference>
<dbReference type="InterPro" id="IPR007865">
    <property type="entry name" value="Aminopep_P_N"/>
</dbReference>
<dbReference type="InterPro" id="IPR052433">
    <property type="entry name" value="X-Pro_dipept-like"/>
</dbReference>
<dbReference type="PANTHER" id="PTHR43226:SF3">
    <property type="entry name" value="XAA-PRO AMINOPEPTIDASE AN0832-RELATED"/>
    <property type="match status" value="1"/>
</dbReference>
<evidence type="ECO:0000256" key="5">
    <source>
        <dbReference type="ARBA" id="ARBA00012574"/>
    </source>
</evidence>
<proteinExistence type="inferred from homology"/>
<evidence type="ECO:0000256" key="12">
    <source>
        <dbReference type="ARBA" id="ARBA00030849"/>
    </source>
</evidence>
<dbReference type="SUPFAM" id="SSF55920">
    <property type="entry name" value="Creatinase/aminopeptidase"/>
    <property type="match status" value="1"/>
</dbReference>
<dbReference type="SMART" id="SM01011">
    <property type="entry name" value="AMP_N"/>
    <property type="match status" value="1"/>
</dbReference>
<evidence type="ECO:0000256" key="3">
    <source>
        <dbReference type="ARBA" id="ARBA00002443"/>
    </source>
</evidence>
<dbReference type="EC" id="3.4.11.9" evidence="5"/>
<evidence type="ECO:0000313" key="16">
    <source>
        <dbReference type="EMBL" id="KUI60554.1"/>
    </source>
</evidence>
<dbReference type="EMBL" id="KN714753">
    <property type="protein sequence ID" value="KUI60554.1"/>
    <property type="molecule type" value="Genomic_DNA"/>
</dbReference>
<evidence type="ECO:0000256" key="8">
    <source>
        <dbReference type="ARBA" id="ARBA00022723"/>
    </source>
</evidence>
<comment type="similarity">
    <text evidence="4">Belongs to the peptidase M24B family.</text>
</comment>
<comment type="catalytic activity">
    <reaction evidence="1">
        <text>Release of any N-terminal amino acid, including proline, that is linked to proline, even from a dipeptide or tripeptide.</text>
        <dbReference type="EC" id="3.4.11.9"/>
    </reaction>
</comment>
<keyword evidence="6" id="KW-0031">Aminopeptidase</keyword>
<evidence type="ECO:0000256" key="7">
    <source>
        <dbReference type="ARBA" id="ARBA00022670"/>
    </source>
</evidence>
<reference evidence="17" key="1">
    <citation type="submission" date="2014-12" db="EMBL/GenBank/DDBJ databases">
        <title>Genome Sequence of Valsa Canker Pathogens Uncovers a Specific Adaption of Colonization on Woody Bark.</title>
        <authorList>
            <person name="Yin Z."/>
            <person name="Liu H."/>
            <person name="Gao X."/>
            <person name="Li Z."/>
            <person name="Song N."/>
            <person name="Ke X."/>
            <person name="Dai Q."/>
            <person name="Wu Y."/>
            <person name="Sun Y."/>
            <person name="Xu J.-R."/>
            <person name="Kang Z.K."/>
            <person name="Wang L."/>
            <person name="Huang L."/>
        </authorList>
    </citation>
    <scope>NUCLEOTIDE SEQUENCE [LARGE SCALE GENOMIC DNA]</scope>
    <source>
        <strain evidence="17">SXYL134</strain>
    </source>
</reference>
<sequence>MAHIHESVTLSIDIELGGPWELISGPAKSKYPAKAHARKVKDELIRFVPSVVTDGGLIYLPGQGTISYEDTDGEAPFRQRRYAFYLSGANFPECKVTYDLGKDLLTLWVETRDPKQVLWYGPLPSIEDCAAQFDVDAVQDIAGLQVYLEDVLKTNTVYVLHENQRPNKLSWEDPDRNIQLNSSYLKPAMDIARAVKTEYEIKQIREANRISSEAHRYVQERIKTMTSETEVENAFLAKCRELGAKEQAYDIIAGSGPNTAILHYTGNDQAFGNRQLILLDAGAEFNCYASDVTRTFPINGEFTHEAKKVYTIVKEMQDSCIAMIKPGASWYSIAYEAIDIAVRRLLGLGVLQLGRHGEMPLRSVTGAFFPHGLGHLVGLDTHDVIDGVRLRGGGAEVPWSTSLKTNMVVTVEPGIYFNEEYINWFLSNQSIDLAQYVNKTALEKYYPVGGCRIEDCILVTDDGHENLTTAPKATIQQAPRLVIIHLAITNIIRPLQRPDRPLRVIPAHIPNKTTQILTITLAQPVVIPTSHINPKLAQEQRRGVVLPLRQEKPVKRAVLLLPDVTRAQVQRERHRERVGVELPDVLPRPRRPVQGPRAHGRQVRGGGHAADDDEDVRVRGVDGLRGLRHEVVPVVVGPVEALQEELPDLVAERHAHHAGLRGRPCGDGLEAFQPEGGVEVARVVRIVSRCRVPPAVPVRQVTAPARLGDVVVQDGHDAPRPQLRDDLAVDIPGGRVRQEGVLHQGLRVYVSHIRGRDVCGGGGLGEGVRDGESRVQGPVDRVGQPDAVEALVGEPAGQVADGLLVQALGEVRLHVAGPVRAAQLDAVGLGV</sequence>
<dbReference type="GO" id="GO:0006508">
    <property type="term" value="P:proteolysis"/>
    <property type="evidence" value="ECO:0007669"/>
    <property type="project" value="UniProtKB-KW"/>
</dbReference>
<dbReference type="Proteomes" id="UP000078576">
    <property type="component" value="Unassembled WGS sequence"/>
</dbReference>
<evidence type="ECO:0000256" key="9">
    <source>
        <dbReference type="ARBA" id="ARBA00022801"/>
    </source>
</evidence>
<dbReference type="InterPro" id="IPR036005">
    <property type="entry name" value="Creatinase/aminopeptidase-like"/>
</dbReference>
<comment type="function">
    <text evidence="3">Catalyzes the removal of a penultimate prolyl residue from the N-termini of peptides.</text>
</comment>
<keyword evidence="10" id="KW-0482">Metalloprotease</keyword>
<keyword evidence="8" id="KW-0479">Metal-binding</keyword>
<keyword evidence="11" id="KW-0464">Manganese</keyword>
<evidence type="ECO:0000256" key="11">
    <source>
        <dbReference type="ARBA" id="ARBA00023211"/>
    </source>
</evidence>
<keyword evidence="17" id="KW-1185">Reference proteome</keyword>
<keyword evidence="9" id="KW-0378">Hydrolase</keyword>
<feature type="domain" description="Aminopeptidase P N-terminal" evidence="15">
    <location>
        <begin position="31"/>
        <end position="168"/>
    </location>
</feature>
<evidence type="ECO:0000256" key="10">
    <source>
        <dbReference type="ARBA" id="ARBA00023049"/>
    </source>
</evidence>
<dbReference type="GO" id="GO:0030145">
    <property type="term" value="F:manganese ion binding"/>
    <property type="evidence" value="ECO:0007669"/>
    <property type="project" value="InterPro"/>
</dbReference>
<dbReference type="Gene3D" id="3.90.230.10">
    <property type="entry name" value="Creatinase/methionine aminopeptidase superfamily"/>
    <property type="match status" value="1"/>
</dbReference>
<dbReference type="Pfam" id="PF05195">
    <property type="entry name" value="AMP_N"/>
    <property type="match status" value="1"/>
</dbReference>
<evidence type="ECO:0000256" key="14">
    <source>
        <dbReference type="SAM" id="MobiDB-lite"/>
    </source>
</evidence>
<dbReference type="GO" id="GO:0070006">
    <property type="term" value="F:metalloaminopeptidase activity"/>
    <property type="evidence" value="ECO:0007669"/>
    <property type="project" value="InterPro"/>
</dbReference>
<name>A0A194V9J5_CYTMA</name>